<organism evidence="5 6">
    <name type="scientific">Tulasnella calospora MUT 4182</name>
    <dbReference type="NCBI Taxonomy" id="1051891"/>
    <lineage>
        <taxon>Eukaryota</taxon>
        <taxon>Fungi</taxon>
        <taxon>Dikarya</taxon>
        <taxon>Basidiomycota</taxon>
        <taxon>Agaricomycotina</taxon>
        <taxon>Agaricomycetes</taxon>
        <taxon>Cantharellales</taxon>
        <taxon>Tulasnellaceae</taxon>
        <taxon>Tulasnella</taxon>
    </lineage>
</organism>
<dbReference type="PROSITE" id="PS50177">
    <property type="entry name" value="NTF2_DOMAIN"/>
    <property type="match status" value="1"/>
</dbReference>
<evidence type="ECO:0000256" key="1">
    <source>
        <dbReference type="ARBA" id="ARBA00004123"/>
    </source>
</evidence>
<evidence type="ECO:0000259" key="4">
    <source>
        <dbReference type="PROSITE" id="PS50177"/>
    </source>
</evidence>
<feature type="region of interest" description="Disordered" evidence="3">
    <location>
        <begin position="213"/>
        <end position="243"/>
    </location>
</feature>
<dbReference type="InterPro" id="IPR002075">
    <property type="entry name" value="NTF2_dom"/>
</dbReference>
<feature type="compositionally biased region" description="Basic and acidic residues" evidence="3">
    <location>
        <begin position="332"/>
        <end position="343"/>
    </location>
</feature>
<dbReference type="Proteomes" id="UP000054248">
    <property type="component" value="Unassembled WGS sequence"/>
</dbReference>
<reference evidence="5 6" key="1">
    <citation type="submission" date="2014-04" db="EMBL/GenBank/DDBJ databases">
        <authorList>
            <consortium name="DOE Joint Genome Institute"/>
            <person name="Kuo A."/>
            <person name="Girlanda M."/>
            <person name="Perotto S."/>
            <person name="Kohler A."/>
            <person name="Nagy L.G."/>
            <person name="Floudas D."/>
            <person name="Copeland A."/>
            <person name="Barry K.W."/>
            <person name="Cichocki N."/>
            <person name="Veneault-Fourrey C."/>
            <person name="LaButti K."/>
            <person name="Lindquist E.A."/>
            <person name="Lipzen A."/>
            <person name="Lundell T."/>
            <person name="Morin E."/>
            <person name="Murat C."/>
            <person name="Sun H."/>
            <person name="Tunlid A."/>
            <person name="Henrissat B."/>
            <person name="Grigoriev I.V."/>
            <person name="Hibbett D.S."/>
            <person name="Martin F."/>
            <person name="Nordberg H.P."/>
            <person name="Cantor M.N."/>
            <person name="Hua S.X."/>
        </authorList>
    </citation>
    <scope>NUCLEOTIDE SEQUENCE [LARGE SCALE GENOMIC DNA]</scope>
    <source>
        <strain evidence="5 6">MUT 4182</strain>
    </source>
</reference>
<evidence type="ECO:0000256" key="2">
    <source>
        <dbReference type="ARBA" id="ARBA00023242"/>
    </source>
</evidence>
<accession>A0A0C3QM39</accession>
<dbReference type="HOGENOM" id="CLU_452127_0_0_1"/>
<dbReference type="Gene3D" id="3.10.450.50">
    <property type="match status" value="1"/>
</dbReference>
<feature type="region of interest" description="Disordered" evidence="3">
    <location>
        <begin position="261"/>
        <end position="373"/>
    </location>
</feature>
<comment type="subcellular location">
    <subcellularLocation>
        <location evidence="1">Nucleus</location>
    </subcellularLocation>
</comment>
<dbReference type="EMBL" id="KN822945">
    <property type="protein sequence ID" value="KIO33960.1"/>
    <property type="molecule type" value="Genomic_DNA"/>
</dbReference>
<dbReference type="Pfam" id="PF22602">
    <property type="entry name" value="NXF_NTF2"/>
    <property type="match status" value="1"/>
</dbReference>
<protein>
    <recommendedName>
        <fullName evidence="4">NTF2 domain-containing protein</fullName>
    </recommendedName>
</protein>
<evidence type="ECO:0000313" key="5">
    <source>
        <dbReference type="EMBL" id="KIO33960.1"/>
    </source>
</evidence>
<dbReference type="InterPro" id="IPR032710">
    <property type="entry name" value="NTF2-like_dom_sf"/>
</dbReference>
<reference evidence="6" key="2">
    <citation type="submission" date="2015-01" db="EMBL/GenBank/DDBJ databases">
        <title>Evolutionary Origins and Diversification of the Mycorrhizal Mutualists.</title>
        <authorList>
            <consortium name="DOE Joint Genome Institute"/>
            <consortium name="Mycorrhizal Genomics Consortium"/>
            <person name="Kohler A."/>
            <person name="Kuo A."/>
            <person name="Nagy L.G."/>
            <person name="Floudas D."/>
            <person name="Copeland A."/>
            <person name="Barry K.W."/>
            <person name="Cichocki N."/>
            <person name="Veneault-Fourrey C."/>
            <person name="LaButti K."/>
            <person name="Lindquist E.A."/>
            <person name="Lipzen A."/>
            <person name="Lundell T."/>
            <person name="Morin E."/>
            <person name="Murat C."/>
            <person name="Riley R."/>
            <person name="Ohm R."/>
            <person name="Sun H."/>
            <person name="Tunlid A."/>
            <person name="Henrissat B."/>
            <person name="Grigoriev I.V."/>
            <person name="Hibbett D.S."/>
            <person name="Martin F."/>
        </authorList>
    </citation>
    <scope>NUCLEOTIDE SEQUENCE [LARGE SCALE GENOMIC DNA]</scope>
    <source>
        <strain evidence="6">MUT 4182</strain>
    </source>
</reference>
<dbReference type="InterPro" id="IPR018222">
    <property type="entry name" value="Nuclear_transport_factor_2_euk"/>
</dbReference>
<dbReference type="GO" id="GO:0005634">
    <property type="term" value="C:nucleus"/>
    <property type="evidence" value="ECO:0007669"/>
    <property type="project" value="UniProtKB-SubCell"/>
</dbReference>
<dbReference type="SUPFAM" id="SSF54427">
    <property type="entry name" value="NTF2-like"/>
    <property type="match status" value="2"/>
</dbReference>
<dbReference type="InterPro" id="IPR030217">
    <property type="entry name" value="NXF_fam"/>
</dbReference>
<name>A0A0C3QM39_9AGAM</name>
<dbReference type="AlphaFoldDB" id="A0A0C3QM39"/>
<dbReference type="GO" id="GO:0003723">
    <property type="term" value="F:RNA binding"/>
    <property type="evidence" value="ECO:0007669"/>
    <property type="project" value="TreeGrafter"/>
</dbReference>
<keyword evidence="2" id="KW-0539">Nucleus</keyword>
<dbReference type="PANTHER" id="PTHR10662:SF22">
    <property type="entry name" value="NUCLEAR RNA EXPORT FACTOR 1"/>
    <property type="match status" value="1"/>
</dbReference>
<dbReference type="GO" id="GO:0016973">
    <property type="term" value="P:poly(A)+ mRNA export from nucleus"/>
    <property type="evidence" value="ECO:0007669"/>
    <property type="project" value="TreeGrafter"/>
</dbReference>
<evidence type="ECO:0000313" key="6">
    <source>
        <dbReference type="Proteomes" id="UP000054248"/>
    </source>
</evidence>
<keyword evidence="6" id="KW-1185">Reference proteome</keyword>
<dbReference type="PANTHER" id="PTHR10662">
    <property type="entry name" value="NUCLEAR RNA EXPORT FACTOR"/>
    <property type="match status" value="1"/>
</dbReference>
<gene>
    <name evidence="5" type="ORF">M407DRAFT_17224</name>
</gene>
<feature type="domain" description="NTF2" evidence="4">
    <location>
        <begin position="393"/>
        <end position="587"/>
    </location>
</feature>
<dbReference type="OrthoDB" id="3250340at2759"/>
<proteinExistence type="predicted"/>
<evidence type="ECO:0000256" key="3">
    <source>
        <dbReference type="SAM" id="MobiDB-lite"/>
    </source>
</evidence>
<feature type="compositionally biased region" description="Low complexity" evidence="3">
    <location>
        <begin position="278"/>
        <end position="289"/>
    </location>
</feature>
<sequence length="604" mass="67339">MRAEAEVRRRPAVVVPEGVTQPAADLPDTQVPYPKKARDLTLPRTTPFLGRGIMDGPYVAYLHDRTGTFQHIPGVGRKIIALPRTTRHTPSQKSTRPPEQLIYWSNHRVIRGFLLLLEEKQDMIDALMPKIKQERSPSPAPLESAPPVQFRTEGSDLIPMRADCVKGAPNYYEKRQEWKEEVVRQYAAMGRQVKLLIRADGMAVDWVLAPSSETNDAVDESSQEQDLPTGETRNNPRHAPDPQLSDATLAVARSALERLGVPAGSGADVPVAPTLARSPSSEASSSDSSGLAPRKRKRPLHSRISSPDRGTTSKHRRHQGHEATLAGPPLETEGHIGLRLEQHKSKKRKKSSAPESESLPPQPDEITKSSTPKAPKEKILKILPIYEESDETVARMFLMQFLRLFDTNRSALRDAYHPEATFSYQISLPSKSGWNTDGTHPRLFAPLASALGLTRPDRNPGHPRAEADGHLGDRRVGSTEIIQCLHTLKNWIHGSSTNGPQDSDISRRFVWSISSLPVKALDPTVRKPKRKPSWRTGMVLDCHGDLVDPTNPLRCLSFDRTFVLKQNGDPASKDYWPCVILSDQLTIRPRSEHPPRKDDETELF</sequence>